<gene>
    <name evidence="5" type="ORF">HS088_TW20G00359</name>
</gene>
<accession>A0A7J7C776</accession>
<feature type="domain" description="DC1" evidence="4">
    <location>
        <begin position="65"/>
        <end position="110"/>
    </location>
</feature>
<feature type="domain" description="DC1" evidence="4">
    <location>
        <begin position="180"/>
        <end position="223"/>
    </location>
</feature>
<dbReference type="Proteomes" id="UP000593562">
    <property type="component" value="Unassembled WGS sequence"/>
</dbReference>
<evidence type="ECO:0000256" key="1">
    <source>
        <dbReference type="ARBA" id="ARBA00022737"/>
    </source>
</evidence>
<keyword evidence="2" id="KW-0175">Coiled coil</keyword>
<evidence type="ECO:0000259" key="4">
    <source>
        <dbReference type="Pfam" id="PF03107"/>
    </source>
</evidence>
<keyword evidence="6" id="KW-1185">Reference proteome</keyword>
<reference evidence="5 6" key="1">
    <citation type="journal article" date="2020" name="Nat. Commun.">
        <title>Genome of Tripterygium wilfordii and identification of cytochrome P450 involved in triptolide biosynthesis.</title>
        <authorList>
            <person name="Tu L."/>
            <person name="Su P."/>
            <person name="Zhang Z."/>
            <person name="Gao L."/>
            <person name="Wang J."/>
            <person name="Hu T."/>
            <person name="Zhou J."/>
            <person name="Zhang Y."/>
            <person name="Zhao Y."/>
            <person name="Liu Y."/>
            <person name="Song Y."/>
            <person name="Tong Y."/>
            <person name="Lu Y."/>
            <person name="Yang J."/>
            <person name="Xu C."/>
            <person name="Jia M."/>
            <person name="Peters R.J."/>
            <person name="Huang L."/>
            <person name="Gao W."/>
        </authorList>
    </citation>
    <scope>NUCLEOTIDE SEQUENCE [LARGE SCALE GENOMIC DNA]</scope>
    <source>
        <strain evidence="6">cv. XIE 37</strain>
        <tissue evidence="5">Leaf</tissue>
    </source>
</reference>
<evidence type="ECO:0000256" key="3">
    <source>
        <dbReference type="SAM" id="MobiDB-lite"/>
    </source>
</evidence>
<dbReference type="InParanoid" id="A0A7J7C776"/>
<sequence length="802" mass="92391">MENQGSCDHHHPLTFRAKIDHSLSDKLFSCCGKSLSSGQVYGCINCNYFIHDDCADLPREFNYSFHVHPLKLFCQLDELAEFECVACHQRRYGFSYQCVPCKYKLDVDCAMNISTKTFEDFEQIHYPHHRHPLTLCDKDDGEVYCSLCNRQCSGPTQECSLCRFFLHKSCAEIQEMNHYFHPHTLKLRKNFIQWHLCDACNQEHRGFSFQCRDCAFNIDSECALMATVKPEGCEQIQHRLHGHPLTLCEKDIGDNIKCYQCNRQCLSQTYECQRCLFYLDQSCAELNESFYGQHPFHPFHTLTQLQLVTRFICHACNNTCENSPAYKCTSKFCDFILDVHCASLTPYIKIDTHEHLLYLFENFGIEPNCKRCNSPCQFGESIFRCVVCDYNLHFLCGPLPHTIIHECHQDPLTLADPIVDDGCEDESEVYCDACEQNRDPDECVYFCETCGHIVELKCVINEVLLSLKGERGSVKLKVPNSEIGGRVISELLIQNGIEQKENEATETGNDATLQDTKTIEDELDLNLIDLHDSFTDEERKEVLNVFSAAGIVKPTSSRENPQGKENGYDVEEESTSEDEDEDGESISKTVSYSDEDLMQFMKTLDAQDPEILRMIVDSWKSRSKIIKIGELMVTQDVAPILKTLLSKYKDFTAKSRLRPQVKILFLILFCVIVKNISNTRVKEVNKRSLHFWWQSLNLVRLAEFDIQFAIDHFNKITRAYYGLQVIAFDRDNENKLKLEHDELSWELKELEAKVAAKKAEVEATELKIQNEISAKSARSSLMKECVFHATKLKWKKAGEDLL</sequence>
<dbReference type="InterPro" id="IPR004146">
    <property type="entry name" value="DC1"/>
</dbReference>
<dbReference type="AlphaFoldDB" id="A0A7J7C776"/>
<comment type="caution">
    <text evidence="5">The sequence shown here is derived from an EMBL/GenBank/DDBJ whole genome shotgun (WGS) entry which is preliminary data.</text>
</comment>
<dbReference type="PANTHER" id="PTHR46288:SF85">
    <property type="entry name" value="DC1 DOMAIN-CONTAINING PROTEIN"/>
    <property type="match status" value="1"/>
</dbReference>
<feature type="region of interest" description="Disordered" evidence="3">
    <location>
        <begin position="554"/>
        <end position="586"/>
    </location>
</feature>
<protein>
    <recommendedName>
        <fullName evidence="4">DC1 domain-containing protein</fullName>
    </recommendedName>
</protein>
<feature type="coiled-coil region" evidence="2">
    <location>
        <begin position="733"/>
        <end position="767"/>
    </location>
</feature>
<keyword evidence="1" id="KW-0677">Repeat</keyword>
<dbReference type="EMBL" id="JAAARO010000020">
    <property type="protein sequence ID" value="KAF5729989.1"/>
    <property type="molecule type" value="Genomic_DNA"/>
</dbReference>
<organism evidence="5 6">
    <name type="scientific">Tripterygium wilfordii</name>
    <name type="common">Thunder God vine</name>
    <dbReference type="NCBI Taxonomy" id="458696"/>
    <lineage>
        <taxon>Eukaryota</taxon>
        <taxon>Viridiplantae</taxon>
        <taxon>Streptophyta</taxon>
        <taxon>Embryophyta</taxon>
        <taxon>Tracheophyta</taxon>
        <taxon>Spermatophyta</taxon>
        <taxon>Magnoliopsida</taxon>
        <taxon>eudicotyledons</taxon>
        <taxon>Gunneridae</taxon>
        <taxon>Pentapetalae</taxon>
        <taxon>rosids</taxon>
        <taxon>fabids</taxon>
        <taxon>Celastrales</taxon>
        <taxon>Celastraceae</taxon>
        <taxon>Tripterygium</taxon>
    </lineage>
</organism>
<dbReference type="InterPro" id="IPR046349">
    <property type="entry name" value="C1-like_sf"/>
</dbReference>
<dbReference type="PANTHER" id="PTHR46288">
    <property type="entry name" value="PHORBOL-ESTER/DAG-TYPE DOMAIN-CONTAINING PROTEIN"/>
    <property type="match status" value="1"/>
</dbReference>
<evidence type="ECO:0000313" key="6">
    <source>
        <dbReference type="Proteomes" id="UP000593562"/>
    </source>
</evidence>
<evidence type="ECO:0000256" key="2">
    <source>
        <dbReference type="SAM" id="Coils"/>
    </source>
</evidence>
<dbReference type="SUPFAM" id="SSF57889">
    <property type="entry name" value="Cysteine-rich domain"/>
    <property type="match status" value="5"/>
</dbReference>
<name>A0A7J7C776_TRIWF</name>
<feature type="domain" description="DC1" evidence="4">
    <location>
        <begin position="128"/>
        <end position="171"/>
    </location>
</feature>
<proteinExistence type="predicted"/>
<feature type="compositionally biased region" description="Acidic residues" evidence="3">
    <location>
        <begin position="568"/>
        <end position="584"/>
    </location>
</feature>
<dbReference type="Pfam" id="PF03107">
    <property type="entry name" value="C1_2"/>
    <property type="match status" value="3"/>
</dbReference>
<evidence type="ECO:0000313" key="5">
    <source>
        <dbReference type="EMBL" id="KAF5729989.1"/>
    </source>
</evidence>
<dbReference type="OrthoDB" id="1751421at2759"/>